<organism evidence="2 3">
    <name type="scientific">candidate division Kazan bacterium RIFCSPLOWO2_01_FULL_48_13</name>
    <dbReference type="NCBI Taxonomy" id="1798539"/>
    <lineage>
        <taxon>Bacteria</taxon>
        <taxon>Bacteria division Kazan-3B-28</taxon>
    </lineage>
</organism>
<keyword evidence="1" id="KW-1133">Transmembrane helix</keyword>
<gene>
    <name evidence="2" type="ORF">A2994_02910</name>
</gene>
<reference evidence="2 3" key="1">
    <citation type="journal article" date="2016" name="Nat. Commun.">
        <title>Thousands of microbial genomes shed light on interconnected biogeochemical processes in an aquifer system.</title>
        <authorList>
            <person name="Anantharaman K."/>
            <person name="Brown C.T."/>
            <person name="Hug L.A."/>
            <person name="Sharon I."/>
            <person name="Castelle C.J."/>
            <person name="Probst A.J."/>
            <person name="Thomas B.C."/>
            <person name="Singh A."/>
            <person name="Wilkins M.J."/>
            <person name="Karaoz U."/>
            <person name="Brodie E.L."/>
            <person name="Williams K.H."/>
            <person name="Hubbard S.S."/>
            <person name="Banfield J.F."/>
        </authorList>
    </citation>
    <scope>NUCLEOTIDE SEQUENCE [LARGE SCALE GENOMIC DNA]</scope>
</reference>
<dbReference type="Proteomes" id="UP000179010">
    <property type="component" value="Unassembled WGS sequence"/>
</dbReference>
<keyword evidence="1" id="KW-0472">Membrane</keyword>
<evidence type="ECO:0000313" key="3">
    <source>
        <dbReference type="Proteomes" id="UP000179010"/>
    </source>
</evidence>
<accession>A0A1F4PPS1</accession>
<dbReference type="InterPro" id="IPR025101">
    <property type="entry name" value="DUF4012"/>
</dbReference>
<evidence type="ECO:0000313" key="2">
    <source>
        <dbReference type="EMBL" id="OGB85681.1"/>
    </source>
</evidence>
<sequence length="684" mass="75903">MGDTKHYYYIKRRSHPSAEGAIRLSRPQIIWHQDWRVSKSNPAAEQVLDLEFKPTAAPKVWIGLLRWTLLIIIALLIYGLGAALKTNGEYLKQSIVRRGEAAANQLQKGAEALKQLDFEGAIRNFKLADKNFTIGLNEFEDLGQQHLLMSGLSFPRSELLQGQEVLLSGRYLARAGTRVTTAMLPLAQYWQNLGKDGNAAKDVGYQIGKLLLDNSQLINQAVADVESATDILGRVSVAGLEPKYAEMISQATADTQRFKQGVELASVVAQRLPDALGFGHPRYYLLLNQNPNELRPTGGFIGSYVLVELYQGKLESVFVDTTQRLDGQNMRSDIELPIPLKAVTYYYGIRDANWEPNLPTSARMIQRLYEQAGGGTVDGIITINPGVITDILKVVGAVYVPEFGINLSADNFVEKVQKHIEVDAQGSYNPKQLLVDFAPLFMDRLFNADEQQLQQIGQYLLRRLINKDVMLYLTDSQLEGVVQTAGFSGEIYEAGAADDYLYVVESNLGGNKSSESLAREFAHQATVSGNGAVVDNLKLTYQHNGTGAFPDGTNKNYIRIYLPAGTKVTKLAGYDADTQIDTSVSDGKTVVGFWLTTAPKDISVVELDYILPFRIDLSSHQPRYRLLVQKQSGLSQATFISRINLGAELSFQPQNSDRYTTWFSGAFEQDQILTKAIFRRSGSF</sequence>
<evidence type="ECO:0000256" key="1">
    <source>
        <dbReference type="SAM" id="Phobius"/>
    </source>
</evidence>
<dbReference type="STRING" id="1798539.A2994_02910"/>
<evidence type="ECO:0008006" key="4">
    <source>
        <dbReference type="Google" id="ProtNLM"/>
    </source>
</evidence>
<dbReference type="EMBL" id="METE01000001">
    <property type="protein sequence ID" value="OGB85681.1"/>
    <property type="molecule type" value="Genomic_DNA"/>
</dbReference>
<keyword evidence="1" id="KW-0812">Transmembrane</keyword>
<dbReference type="AlphaFoldDB" id="A0A1F4PPS1"/>
<comment type="caution">
    <text evidence="2">The sequence shown here is derived from an EMBL/GenBank/DDBJ whole genome shotgun (WGS) entry which is preliminary data.</text>
</comment>
<proteinExistence type="predicted"/>
<protein>
    <recommendedName>
        <fullName evidence="4">DUF4012 domain-containing protein</fullName>
    </recommendedName>
</protein>
<name>A0A1F4PPS1_UNCK3</name>
<feature type="transmembrane region" description="Helical" evidence="1">
    <location>
        <begin position="64"/>
        <end position="84"/>
    </location>
</feature>
<dbReference type="Pfam" id="PF13196">
    <property type="entry name" value="DUF4012"/>
    <property type="match status" value="1"/>
</dbReference>